<keyword evidence="3" id="KW-1185">Reference proteome</keyword>
<organism evidence="2 3">
    <name type="scientific">Winogradskyella immobilis</name>
    <dbReference type="NCBI Taxonomy" id="2816852"/>
    <lineage>
        <taxon>Bacteria</taxon>
        <taxon>Pseudomonadati</taxon>
        <taxon>Bacteroidota</taxon>
        <taxon>Flavobacteriia</taxon>
        <taxon>Flavobacteriales</taxon>
        <taxon>Flavobacteriaceae</taxon>
        <taxon>Winogradskyella</taxon>
    </lineage>
</organism>
<accession>A0ABS8EQJ1</accession>
<evidence type="ECO:0000313" key="2">
    <source>
        <dbReference type="EMBL" id="MCC1485509.1"/>
    </source>
</evidence>
<comment type="caution">
    <text evidence="2">The sequence shown here is derived from an EMBL/GenBank/DDBJ whole genome shotgun (WGS) entry which is preliminary data.</text>
</comment>
<dbReference type="RefSeq" id="WP_227477998.1">
    <property type="nucleotide sequence ID" value="NZ_JAFMPT010000024.1"/>
</dbReference>
<protein>
    <recommendedName>
        <fullName evidence="4">Lipocalin-like domain-containing protein</fullName>
    </recommendedName>
</protein>
<dbReference type="EMBL" id="JAFMPT010000024">
    <property type="protein sequence ID" value="MCC1485509.1"/>
    <property type="molecule type" value="Genomic_DNA"/>
</dbReference>
<evidence type="ECO:0000256" key="1">
    <source>
        <dbReference type="SAM" id="SignalP"/>
    </source>
</evidence>
<sequence length="583" mass="66583">MKTKFKSLLVLPFFVALLFMSCQDEIVDVIEPTEAEAIVANSELSSLVQATATFDGSRDNIIDRASCLSVQLPVTVLVNGVEIIIDSEEDFAVVEAIFDEFDDDDDDLEIMFPITIILSDHSTIEINNQEELNRFIEECAAENEEDDDIECIDFVYPFSVSVFNDESTVINVISIDNDRELFRFIQEVRDGLRASINYPVSLELADGTQVQVNNNAELVNTIRSARAECDEDDDNDFTDDDFTQERLEALLAMCPWEVTAAIRDGNENTDVIRFLLNFRNNGNVIARTANGAIFRGTWETRVTDNGALVLLEFEAFGEVFNLEWIVNDISEDRILFFTDAGNRIRLIKNCDLLDETIDRIEDVLQECFWRITRIRIDNNDNEADFVGTPLLFQEDGQLLLRVNGQFLFGTWDVSRNGGRFVLTINLNDRPNISFQWNIVFLDEDRFVLDGENIDMVIRRFCEDNVDEDVIFIRNAIFGGDWEVTLYEDGSDDETDNYNGYAIDFEQSGALFVEGNGNTLEGSWLAYRDDEGELRLGTNFGTDDDPFDELTQRWNVVSVTTNRIELIDRFDIDGTENRLVLERN</sequence>
<feature type="chain" id="PRO_5046779675" description="Lipocalin-like domain-containing protein" evidence="1">
    <location>
        <begin position="25"/>
        <end position="583"/>
    </location>
</feature>
<dbReference type="Proteomes" id="UP000778797">
    <property type="component" value="Unassembled WGS sequence"/>
</dbReference>
<feature type="signal peptide" evidence="1">
    <location>
        <begin position="1"/>
        <end position="24"/>
    </location>
</feature>
<gene>
    <name evidence="2" type="ORF">J1C55_12960</name>
</gene>
<reference evidence="2" key="1">
    <citation type="submission" date="2021-03" db="EMBL/GenBank/DDBJ databases">
        <authorList>
            <person name="Ping X."/>
        </authorList>
    </citation>
    <scope>NUCLEOTIDE SEQUENCE</scope>
    <source>
        <strain evidence="2">E313</strain>
    </source>
</reference>
<evidence type="ECO:0008006" key="4">
    <source>
        <dbReference type="Google" id="ProtNLM"/>
    </source>
</evidence>
<name>A0ABS8EQJ1_9FLAO</name>
<dbReference type="PROSITE" id="PS51257">
    <property type="entry name" value="PROKAR_LIPOPROTEIN"/>
    <property type="match status" value="1"/>
</dbReference>
<reference evidence="2" key="2">
    <citation type="submission" date="2021-10" db="EMBL/GenBank/DDBJ databases">
        <title>Genome of Winogradskyella sp. E313.</title>
        <authorList>
            <person name="Zhou Y."/>
        </authorList>
    </citation>
    <scope>NUCLEOTIDE SEQUENCE</scope>
    <source>
        <strain evidence="2">E313</strain>
    </source>
</reference>
<proteinExistence type="predicted"/>
<evidence type="ECO:0000313" key="3">
    <source>
        <dbReference type="Proteomes" id="UP000778797"/>
    </source>
</evidence>
<keyword evidence="1" id="KW-0732">Signal</keyword>